<evidence type="ECO:0000313" key="2">
    <source>
        <dbReference type="EMBL" id="KAL3090444.1"/>
    </source>
</evidence>
<sequence>MKHLLSNVSANCPVVEVPDVEATAFKVMLSFIYTADLSELNGDNAMTVLYTAQKYNISDLVTASLQIPFSKLRNVFFALAQARLFDLENYVNNCLAYIDNNADILIKSDAFLQIDQKMLCEILERDELKIREEISIWNACRENGIGCSAENRRQMLGPALFKIRFPLFSKEDFSGKIVPSGILTAKEMVCIEQCHSKSEKCGTFDGLLYGPLQFPSHQRNLTFGTIVMDIEKVSEFVGEMIGSNRYSETLRELPMRVSRLLRRGHLRRTICAATLAPLSKKDNCAADICAVPFAPRHLRRLTKTTFAPRNLRRSSKIL</sequence>
<dbReference type="Proteomes" id="UP001620626">
    <property type="component" value="Unassembled WGS sequence"/>
</dbReference>
<dbReference type="InterPro" id="IPR011333">
    <property type="entry name" value="SKP1/BTB/POZ_sf"/>
</dbReference>
<evidence type="ECO:0000313" key="3">
    <source>
        <dbReference type="Proteomes" id="UP001620626"/>
    </source>
</evidence>
<dbReference type="SUPFAM" id="SSF54695">
    <property type="entry name" value="POZ domain"/>
    <property type="match status" value="1"/>
</dbReference>
<feature type="domain" description="BACK" evidence="1">
    <location>
        <begin position="76"/>
        <end position="178"/>
    </location>
</feature>
<dbReference type="EMBL" id="JBICBT010000965">
    <property type="protein sequence ID" value="KAL3090444.1"/>
    <property type="molecule type" value="Genomic_DNA"/>
</dbReference>
<organism evidence="2 3">
    <name type="scientific">Heterodera trifolii</name>
    <dbReference type="NCBI Taxonomy" id="157864"/>
    <lineage>
        <taxon>Eukaryota</taxon>
        <taxon>Metazoa</taxon>
        <taxon>Ecdysozoa</taxon>
        <taxon>Nematoda</taxon>
        <taxon>Chromadorea</taxon>
        <taxon>Rhabditida</taxon>
        <taxon>Tylenchina</taxon>
        <taxon>Tylenchomorpha</taxon>
        <taxon>Tylenchoidea</taxon>
        <taxon>Heteroderidae</taxon>
        <taxon>Heteroderinae</taxon>
        <taxon>Heterodera</taxon>
    </lineage>
</organism>
<dbReference type="AlphaFoldDB" id="A0ABD2JIV8"/>
<dbReference type="InterPro" id="IPR000210">
    <property type="entry name" value="BTB/POZ_dom"/>
</dbReference>
<dbReference type="PANTHER" id="PTHR45774:SF3">
    <property type="entry name" value="BTB (POZ) DOMAIN-CONTAINING 2B-RELATED"/>
    <property type="match status" value="1"/>
</dbReference>
<dbReference type="InterPro" id="IPR011705">
    <property type="entry name" value="BACK"/>
</dbReference>
<dbReference type="Pfam" id="PF00651">
    <property type="entry name" value="BTB"/>
    <property type="match status" value="1"/>
</dbReference>
<name>A0ABD2JIV8_9BILA</name>
<accession>A0ABD2JIV8</accession>
<reference evidence="2 3" key="1">
    <citation type="submission" date="2024-10" db="EMBL/GenBank/DDBJ databases">
        <authorList>
            <person name="Kim D."/>
        </authorList>
    </citation>
    <scope>NUCLEOTIDE SEQUENCE [LARGE SCALE GENOMIC DNA]</scope>
    <source>
        <strain evidence="2">BH-2024</strain>
    </source>
</reference>
<gene>
    <name evidence="2" type="ORF">niasHT_028401</name>
</gene>
<dbReference type="SMART" id="SM00875">
    <property type="entry name" value="BACK"/>
    <property type="match status" value="1"/>
</dbReference>
<dbReference type="PANTHER" id="PTHR45774">
    <property type="entry name" value="BTB/POZ DOMAIN-CONTAINING"/>
    <property type="match status" value="1"/>
</dbReference>
<dbReference type="Pfam" id="PF07707">
    <property type="entry name" value="BACK"/>
    <property type="match status" value="1"/>
</dbReference>
<dbReference type="Gene3D" id="3.30.710.10">
    <property type="entry name" value="Potassium Channel Kv1.1, Chain A"/>
    <property type="match status" value="1"/>
</dbReference>
<dbReference type="Gene3D" id="1.25.40.420">
    <property type="match status" value="1"/>
</dbReference>
<proteinExistence type="predicted"/>
<keyword evidence="3" id="KW-1185">Reference proteome</keyword>
<evidence type="ECO:0000259" key="1">
    <source>
        <dbReference type="SMART" id="SM00875"/>
    </source>
</evidence>
<comment type="caution">
    <text evidence="2">The sequence shown here is derived from an EMBL/GenBank/DDBJ whole genome shotgun (WGS) entry which is preliminary data.</text>
</comment>
<protein>
    <recommendedName>
        <fullName evidence="1">BACK domain-containing protein</fullName>
    </recommendedName>
</protein>